<evidence type="ECO:0000313" key="2">
    <source>
        <dbReference type="EMBL" id="KAL3307643.1"/>
    </source>
</evidence>
<sequence>MAFSLAKCLLLLCALFALVLLTQADTEDEPVRRSFWSYLWDKFKASMASYLEDIRRTLHFLRGNPIELSICSSSFFFSPRRRSSQCWTMCSMPPIINFQSEIRPRRSTRLVELDESTALQTATTTAKNPNITFMSE</sequence>
<reference evidence="2 3" key="1">
    <citation type="submission" date="2024-11" db="EMBL/GenBank/DDBJ databases">
        <title>Adaptive evolution of stress response genes in parasites aligns with host niche diversity.</title>
        <authorList>
            <person name="Hahn C."/>
            <person name="Resl P."/>
        </authorList>
    </citation>
    <scope>NUCLEOTIDE SEQUENCE [LARGE SCALE GENOMIC DNA]</scope>
    <source>
        <strain evidence="2">EGGRZ-B1_66</strain>
        <tissue evidence="2">Body</tissue>
    </source>
</reference>
<dbReference type="Proteomes" id="UP001626550">
    <property type="component" value="Unassembled WGS sequence"/>
</dbReference>
<name>A0ABD2PJI9_9PLAT</name>
<dbReference type="EMBL" id="JBJKFK010006847">
    <property type="protein sequence ID" value="KAL3307643.1"/>
    <property type="molecule type" value="Genomic_DNA"/>
</dbReference>
<keyword evidence="1" id="KW-0732">Signal</keyword>
<evidence type="ECO:0000313" key="3">
    <source>
        <dbReference type="Proteomes" id="UP001626550"/>
    </source>
</evidence>
<protein>
    <submittedName>
        <fullName evidence="2">Uncharacterized protein</fullName>
    </submittedName>
</protein>
<dbReference type="AlphaFoldDB" id="A0ABD2PJI9"/>
<evidence type="ECO:0000256" key="1">
    <source>
        <dbReference type="SAM" id="SignalP"/>
    </source>
</evidence>
<organism evidence="2 3">
    <name type="scientific">Cichlidogyrus casuarinus</name>
    <dbReference type="NCBI Taxonomy" id="1844966"/>
    <lineage>
        <taxon>Eukaryota</taxon>
        <taxon>Metazoa</taxon>
        <taxon>Spiralia</taxon>
        <taxon>Lophotrochozoa</taxon>
        <taxon>Platyhelminthes</taxon>
        <taxon>Monogenea</taxon>
        <taxon>Monopisthocotylea</taxon>
        <taxon>Dactylogyridea</taxon>
        <taxon>Ancyrocephalidae</taxon>
        <taxon>Cichlidogyrus</taxon>
    </lineage>
</organism>
<proteinExistence type="predicted"/>
<feature type="signal peptide" evidence="1">
    <location>
        <begin position="1"/>
        <end position="24"/>
    </location>
</feature>
<keyword evidence="3" id="KW-1185">Reference proteome</keyword>
<accession>A0ABD2PJI9</accession>
<comment type="caution">
    <text evidence="2">The sequence shown here is derived from an EMBL/GenBank/DDBJ whole genome shotgun (WGS) entry which is preliminary data.</text>
</comment>
<gene>
    <name evidence="2" type="ORF">Ciccas_013838</name>
</gene>
<feature type="chain" id="PRO_5044797014" evidence="1">
    <location>
        <begin position="25"/>
        <end position="136"/>
    </location>
</feature>